<dbReference type="EMBL" id="LVZM01011671">
    <property type="protein sequence ID" value="OUC44816.1"/>
    <property type="molecule type" value="Genomic_DNA"/>
</dbReference>
<dbReference type="GO" id="GO:0000266">
    <property type="term" value="P:mitochondrial fission"/>
    <property type="evidence" value="ECO:0007669"/>
    <property type="project" value="InterPro"/>
</dbReference>
<sequence length="215" mass="24784">MIRLLENLSSPVSQKELQNAERKFMSNYEKHSSWRCAAFEYACCLLRSGAADVRNGIRLFEDLLEANDNDDVDEVTNDQCIFCMAFGYYRIEEYATSLRIIKGLLEVKPCCKATLDLQKRVNYEITLRRIKSALWVAGGISIVPFVIFIFGQLISIAIPPAILFMNILWPVYCCFKSMKTKCGRENSKWLKYWTVLGSLHVIEFILDLLIMPKDL</sequence>
<dbReference type="Pfam" id="PF03134">
    <property type="entry name" value="TB2_DP1_HVA22"/>
    <property type="match status" value="1"/>
</dbReference>
<comment type="caution">
    <text evidence="2">The sequence shown here is derived from an EMBL/GenBank/DDBJ whole genome shotgun (WGS) entry which is preliminary data.</text>
</comment>
<name>A0A1Y3ELT2_9BILA</name>
<evidence type="ECO:0000256" key="1">
    <source>
        <dbReference type="SAM" id="Phobius"/>
    </source>
</evidence>
<dbReference type="GO" id="GO:0000422">
    <property type="term" value="P:autophagy of mitochondrion"/>
    <property type="evidence" value="ECO:0007669"/>
    <property type="project" value="TreeGrafter"/>
</dbReference>
<feature type="transmembrane region" description="Helical" evidence="1">
    <location>
        <begin position="190"/>
        <end position="211"/>
    </location>
</feature>
<dbReference type="InterPro" id="IPR004345">
    <property type="entry name" value="TB2_DP1_HVA22"/>
</dbReference>
<dbReference type="Pfam" id="PF14853">
    <property type="entry name" value="Fis1_TPR_C"/>
    <property type="match status" value="1"/>
</dbReference>
<proteinExistence type="predicted"/>
<dbReference type="Proteomes" id="UP000243006">
    <property type="component" value="Unassembled WGS sequence"/>
</dbReference>
<keyword evidence="1" id="KW-1133">Transmembrane helix</keyword>
<accession>A0A1Y3ELT2</accession>
<dbReference type="GO" id="GO:0005778">
    <property type="term" value="C:peroxisomal membrane"/>
    <property type="evidence" value="ECO:0007669"/>
    <property type="project" value="TreeGrafter"/>
</dbReference>
<dbReference type="GO" id="GO:0005741">
    <property type="term" value="C:mitochondrial outer membrane"/>
    <property type="evidence" value="ECO:0007669"/>
    <property type="project" value="TreeGrafter"/>
</dbReference>
<gene>
    <name evidence="2" type="ORF">D917_02152</name>
</gene>
<keyword evidence="1" id="KW-0472">Membrane</keyword>
<dbReference type="PANTHER" id="PTHR13247">
    <property type="entry name" value="TETRATRICOPEPTIDE REPEAT PROTEIN 11 TPR REPEAT PROTEIN 11"/>
    <property type="match status" value="1"/>
</dbReference>
<organism evidence="2 3">
    <name type="scientific">Trichinella nativa</name>
    <dbReference type="NCBI Taxonomy" id="6335"/>
    <lineage>
        <taxon>Eukaryota</taxon>
        <taxon>Metazoa</taxon>
        <taxon>Ecdysozoa</taxon>
        <taxon>Nematoda</taxon>
        <taxon>Enoplea</taxon>
        <taxon>Dorylaimia</taxon>
        <taxon>Trichinellida</taxon>
        <taxon>Trichinellidae</taxon>
        <taxon>Trichinella</taxon>
    </lineage>
</organism>
<feature type="transmembrane region" description="Helical" evidence="1">
    <location>
        <begin position="133"/>
        <end position="151"/>
    </location>
</feature>
<keyword evidence="1" id="KW-0812">Transmembrane</keyword>
<dbReference type="AlphaFoldDB" id="A0A1Y3ELT2"/>
<dbReference type="Gene3D" id="1.25.40.10">
    <property type="entry name" value="Tetratricopeptide repeat domain"/>
    <property type="match status" value="1"/>
</dbReference>
<evidence type="ECO:0000313" key="3">
    <source>
        <dbReference type="Proteomes" id="UP000243006"/>
    </source>
</evidence>
<dbReference type="SUPFAM" id="SSF48452">
    <property type="entry name" value="TPR-like"/>
    <property type="match status" value="1"/>
</dbReference>
<dbReference type="InterPro" id="IPR028061">
    <property type="entry name" value="Fis1_TPR_C"/>
</dbReference>
<dbReference type="InterPro" id="IPR016543">
    <property type="entry name" value="Fis1"/>
</dbReference>
<reference evidence="2 3" key="1">
    <citation type="submission" date="2015-04" db="EMBL/GenBank/DDBJ databases">
        <title>Draft genome of the roundworm Trichinella nativa.</title>
        <authorList>
            <person name="Mitreva M."/>
        </authorList>
    </citation>
    <scope>NUCLEOTIDE SEQUENCE [LARGE SCALE GENOMIC DNA]</scope>
    <source>
        <strain evidence="2 3">ISS45</strain>
    </source>
</reference>
<evidence type="ECO:0000313" key="2">
    <source>
        <dbReference type="EMBL" id="OUC44816.1"/>
    </source>
</evidence>
<dbReference type="InterPro" id="IPR011990">
    <property type="entry name" value="TPR-like_helical_dom_sf"/>
</dbReference>
<dbReference type="PANTHER" id="PTHR13247:SF0">
    <property type="entry name" value="MITOCHONDRIAL FISSION 1 PROTEIN"/>
    <property type="match status" value="1"/>
</dbReference>
<evidence type="ECO:0008006" key="4">
    <source>
        <dbReference type="Google" id="ProtNLM"/>
    </source>
</evidence>
<dbReference type="GO" id="GO:0016559">
    <property type="term" value="P:peroxisome fission"/>
    <property type="evidence" value="ECO:0007669"/>
    <property type="project" value="TreeGrafter"/>
</dbReference>
<feature type="transmembrane region" description="Helical" evidence="1">
    <location>
        <begin position="157"/>
        <end position="178"/>
    </location>
</feature>
<protein>
    <recommendedName>
        <fullName evidence="4">Mitochondrial fission 1 protein</fullName>
    </recommendedName>
</protein>